<keyword evidence="3" id="KW-1185">Reference proteome</keyword>
<feature type="signal peptide" evidence="1">
    <location>
        <begin position="1"/>
        <end position="24"/>
    </location>
</feature>
<accession>A0A3M0MG65</accession>
<dbReference type="InterPro" id="IPR027396">
    <property type="entry name" value="DsrEFH-like"/>
</dbReference>
<dbReference type="Gene3D" id="3.40.1260.10">
    <property type="entry name" value="DsrEFH-like"/>
    <property type="match status" value="1"/>
</dbReference>
<feature type="chain" id="PRO_5018057934" evidence="1">
    <location>
        <begin position="25"/>
        <end position="156"/>
    </location>
</feature>
<dbReference type="Pfam" id="PF02635">
    <property type="entry name" value="DsrE"/>
    <property type="match status" value="1"/>
</dbReference>
<dbReference type="PANTHER" id="PTHR37691:SF1">
    <property type="entry name" value="BLR3518 PROTEIN"/>
    <property type="match status" value="1"/>
</dbReference>
<dbReference type="Proteomes" id="UP000273516">
    <property type="component" value="Unassembled WGS sequence"/>
</dbReference>
<evidence type="ECO:0000256" key="1">
    <source>
        <dbReference type="SAM" id="SignalP"/>
    </source>
</evidence>
<organism evidence="2 3">
    <name type="scientific">Paracoccus alkanivorans</name>
    <dbReference type="NCBI Taxonomy" id="2116655"/>
    <lineage>
        <taxon>Bacteria</taxon>
        <taxon>Pseudomonadati</taxon>
        <taxon>Pseudomonadota</taxon>
        <taxon>Alphaproteobacteria</taxon>
        <taxon>Rhodobacterales</taxon>
        <taxon>Paracoccaceae</taxon>
        <taxon>Paracoccus</taxon>
    </lineage>
</organism>
<evidence type="ECO:0000313" key="3">
    <source>
        <dbReference type="Proteomes" id="UP000273516"/>
    </source>
</evidence>
<comment type="caution">
    <text evidence="2">The sequence shown here is derived from an EMBL/GenBank/DDBJ whole genome shotgun (WGS) entry which is preliminary data.</text>
</comment>
<sequence length="156" mass="16700">MRVLTIIAAAAIGLWAVTTGTARAQEDQAQQDYPPQKVVYHINADGGGDGAGYKPALNNIRNHVNAVGKDNLDLRVVMHGDGLGLLQAALENQQLQGLIAGLKNEGVQFLVCNNTLTGRGIDPETDLFDVWPEDIVPSGVAELARLQQEGFAYIKP</sequence>
<keyword evidence="1" id="KW-0732">Signal</keyword>
<dbReference type="RefSeq" id="WP_122111844.1">
    <property type="nucleotide sequence ID" value="NZ_QOKZ01000002.1"/>
</dbReference>
<reference evidence="2 3" key="1">
    <citation type="submission" date="2018-07" db="EMBL/GenBank/DDBJ databases">
        <authorList>
            <person name="Zhang Y."/>
            <person name="Wang L."/>
            <person name="Ma S."/>
        </authorList>
    </citation>
    <scope>NUCLEOTIDE SEQUENCE [LARGE SCALE GENOMIC DNA]</scope>
    <source>
        <strain evidence="2 3">4-2</strain>
    </source>
</reference>
<dbReference type="InterPro" id="IPR003787">
    <property type="entry name" value="Sulphur_relay_DsrE/F-like"/>
</dbReference>
<dbReference type="OrthoDB" id="14053at2"/>
<dbReference type="AlphaFoldDB" id="A0A3M0MG65"/>
<evidence type="ECO:0000313" key="2">
    <source>
        <dbReference type="EMBL" id="RMC36686.1"/>
    </source>
</evidence>
<dbReference type="EMBL" id="QOKZ01000002">
    <property type="protein sequence ID" value="RMC36686.1"/>
    <property type="molecule type" value="Genomic_DNA"/>
</dbReference>
<gene>
    <name evidence="2" type="ORF">C9E81_07005</name>
</gene>
<name>A0A3M0MG65_9RHOB</name>
<protein>
    <submittedName>
        <fullName evidence="2">Uncharacterized protein</fullName>
    </submittedName>
</protein>
<dbReference type="PANTHER" id="PTHR37691">
    <property type="entry name" value="BLR3518 PROTEIN"/>
    <property type="match status" value="1"/>
</dbReference>
<dbReference type="SUPFAM" id="SSF75169">
    <property type="entry name" value="DsrEFH-like"/>
    <property type="match status" value="1"/>
</dbReference>
<proteinExistence type="predicted"/>